<organism evidence="7 8">
    <name type="scientific">Shewanella colwelliana</name>
    <name type="common">Alteromonas colwelliana</name>
    <dbReference type="NCBI Taxonomy" id="23"/>
    <lineage>
        <taxon>Bacteria</taxon>
        <taxon>Pseudomonadati</taxon>
        <taxon>Pseudomonadota</taxon>
        <taxon>Gammaproteobacteria</taxon>
        <taxon>Alteromonadales</taxon>
        <taxon>Shewanellaceae</taxon>
        <taxon>Shewanella</taxon>
    </lineage>
</organism>
<dbReference type="Proteomes" id="UP000095230">
    <property type="component" value="Unassembled WGS sequence"/>
</dbReference>
<dbReference type="InterPro" id="IPR050179">
    <property type="entry name" value="Trans_hexapeptide_repeat"/>
</dbReference>
<keyword evidence="2 7" id="KW-0808">Transferase</keyword>
<dbReference type="InterPro" id="IPR018357">
    <property type="entry name" value="Hexapep_transf_CS"/>
</dbReference>
<reference evidence="7 8" key="1">
    <citation type="submission" date="2016-07" db="EMBL/GenBank/DDBJ databases">
        <title>Whole-genome of two Shewanella species isolated from a digestive organ of sea cucumber Apostichopus japonicus Selenka 1867.</title>
        <authorList>
            <person name="Hong H.-H."/>
            <person name="Choi H."/>
            <person name="Cheon S."/>
            <person name="Oh J.-S."/>
            <person name="Lee H.-G."/>
            <person name="Park C."/>
        </authorList>
    </citation>
    <scope>NUCLEOTIDE SEQUENCE [LARGE SCALE GENOMIC DNA]</scope>
    <source>
        <strain evidence="7 8">CSB03KR</strain>
    </source>
</reference>
<protein>
    <submittedName>
        <fullName evidence="7">Acetyltransferase</fullName>
    </submittedName>
</protein>
<keyword evidence="3" id="KW-0677">Repeat</keyword>
<dbReference type="Gene3D" id="2.160.10.10">
    <property type="entry name" value="Hexapeptide repeat proteins"/>
    <property type="match status" value="1"/>
</dbReference>
<dbReference type="InterPro" id="IPR020019">
    <property type="entry name" value="AcTrfase_PglD-like"/>
</dbReference>
<evidence type="ECO:0000256" key="3">
    <source>
        <dbReference type="ARBA" id="ARBA00022737"/>
    </source>
</evidence>
<gene>
    <name evidence="7" type="ORF">BEL05_19000</name>
</gene>
<dbReference type="PROSITE" id="PS00101">
    <property type="entry name" value="HEXAPEP_TRANSFERASES"/>
    <property type="match status" value="1"/>
</dbReference>
<dbReference type="OrthoDB" id="9794407at2"/>
<comment type="similarity">
    <text evidence="1">Belongs to the transferase hexapeptide repeat family.</text>
</comment>
<accession>A0A1E5IVK3</accession>
<dbReference type="NCBIfam" id="TIGR03570">
    <property type="entry name" value="NeuD_NnaD"/>
    <property type="match status" value="1"/>
</dbReference>
<evidence type="ECO:0000259" key="6">
    <source>
        <dbReference type="Pfam" id="PF17836"/>
    </source>
</evidence>
<dbReference type="PANTHER" id="PTHR43300">
    <property type="entry name" value="ACETYLTRANSFERASE"/>
    <property type="match status" value="1"/>
</dbReference>
<dbReference type="GO" id="GO:0016740">
    <property type="term" value="F:transferase activity"/>
    <property type="evidence" value="ECO:0007669"/>
    <property type="project" value="UniProtKB-KW"/>
</dbReference>
<dbReference type="EMBL" id="MCBT01000018">
    <property type="protein sequence ID" value="OEG74526.1"/>
    <property type="molecule type" value="Genomic_DNA"/>
</dbReference>
<dbReference type="AlphaFoldDB" id="A0A1E5IVK3"/>
<evidence type="ECO:0000313" key="8">
    <source>
        <dbReference type="Proteomes" id="UP000095230"/>
    </source>
</evidence>
<dbReference type="STRING" id="23.BEL05_19000"/>
<name>A0A1E5IVK3_SHECO</name>
<dbReference type="Gene3D" id="3.40.50.20">
    <property type="match status" value="1"/>
</dbReference>
<sequence length="211" mass="22241">MKKLIVIGGGGFAKEIVWLARDCGYEVVGVLDDNVQAHSELVANAKIIGVVDDWKKYTDVEFVIAIGSPRTRKTVYEKITQSGKPRFAKLIHPTAIVSPFVNIGEGTIICAGCIVTVDVVIGAHCIFNLNVTIGHDCAISNFTTIAPMVAVSGNVTMGLCVEVGTGASIRQGLTLGSGSMLGMGAVLTKSISECVIFAGNPARRLKEHLAL</sequence>
<dbReference type="PANTHER" id="PTHR43300:SF7">
    <property type="entry name" value="UDP-N-ACETYLBACILLOSAMINE N-ACETYLTRANSFERASE"/>
    <property type="match status" value="1"/>
</dbReference>
<dbReference type="InterPro" id="IPR041561">
    <property type="entry name" value="PglD_N"/>
</dbReference>
<feature type="active site" description="Proton acceptor" evidence="4">
    <location>
        <position position="135"/>
    </location>
</feature>
<dbReference type="Pfam" id="PF17836">
    <property type="entry name" value="PglD_N"/>
    <property type="match status" value="1"/>
</dbReference>
<evidence type="ECO:0000256" key="1">
    <source>
        <dbReference type="ARBA" id="ARBA00007274"/>
    </source>
</evidence>
<feature type="site" description="Increases basicity of active site His" evidence="4">
    <location>
        <position position="136"/>
    </location>
</feature>
<proteinExistence type="inferred from homology"/>
<evidence type="ECO:0000256" key="2">
    <source>
        <dbReference type="ARBA" id="ARBA00022679"/>
    </source>
</evidence>
<evidence type="ECO:0000256" key="5">
    <source>
        <dbReference type="PIRSR" id="PIRSR620019-2"/>
    </source>
</evidence>
<feature type="binding site" evidence="5">
    <location>
        <position position="67"/>
    </location>
    <ligand>
        <name>substrate</name>
    </ligand>
</feature>
<dbReference type="InterPro" id="IPR011004">
    <property type="entry name" value="Trimer_LpxA-like_sf"/>
</dbReference>
<evidence type="ECO:0000313" key="7">
    <source>
        <dbReference type="EMBL" id="OEG74526.1"/>
    </source>
</evidence>
<dbReference type="CDD" id="cd03360">
    <property type="entry name" value="LbH_AT_putative"/>
    <property type="match status" value="1"/>
</dbReference>
<dbReference type="RefSeq" id="WP_069670725.1">
    <property type="nucleotide sequence ID" value="NZ_MCBT01000018.1"/>
</dbReference>
<evidence type="ECO:0000256" key="4">
    <source>
        <dbReference type="PIRSR" id="PIRSR620019-1"/>
    </source>
</evidence>
<feature type="domain" description="PglD N-terminal" evidence="6">
    <location>
        <begin position="3"/>
        <end position="79"/>
    </location>
</feature>
<comment type="caution">
    <text evidence="7">The sequence shown here is derived from an EMBL/GenBank/DDBJ whole genome shotgun (WGS) entry which is preliminary data.</text>
</comment>
<dbReference type="SUPFAM" id="SSF51161">
    <property type="entry name" value="Trimeric LpxA-like enzymes"/>
    <property type="match status" value="1"/>
</dbReference>